<dbReference type="Proteomes" id="UP000193900">
    <property type="component" value="Unassembled WGS sequence"/>
</dbReference>
<feature type="transmembrane region" description="Helical" evidence="1">
    <location>
        <begin position="140"/>
        <end position="160"/>
    </location>
</feature>
<keyword evidence="1" id="KW-0472">Membrane</keyword>
<evidence type="ECO:0000256" key="1">
    <source>
        <dbReference type="SAM" id="Phobius"/>
    </source>
</evidence>
<keyword evidence="1" id="KW-0812">Transmembrane</keyword>
<dbReference type="AlphaFoldDB" id="A0A1Y5RIN4"/>
<feature type="domain" description="DUF1206" evidence="2">
    <location>
        <begin position="98"/>
        <end position="165"/>
    </location>
</feature>
<dbReference type="EMBL" id="FWFZ01000001">
    <property type="protein sequence ID" value="SLN15603.1"/>
    <property type="molecule type" value="Genomic_DNA"/>
</dbReference>
<proteinExistence type="predicted"/>
<name>A0A1Y5RIN4_9RHOB</name>
<feature type="transmembrane region" description="Helical" evidence="1">
    <location>
        <begin position="56"/>
        <end position="77"/>
    </location>
</feature>
<feature type="transmembrane region" description="Helical" evidence="1">
    <location>
        <begin position="98"/>
        <end position="120"/>
    </location>
</feature>
<keyword evidence="1" id="KW-1133">Transmembrane helix</keyword>
<feature type="transmembrane region" description="Helical" evidence="1">
    <location>
        <begin position="181"/>
        <end position="210"/>
    </location>
</feature>
<keyword evidence="4" id="KW-1185">Reference proteome</keyword>
<evidence type="ECO:0000259" key="2">
    <source>
        <dbReference type="Pfam" id="PF06724"/>
    </source>
</evidence>
<evidence type="ECO:0000313" key="4">
    <source>
        <dbReference type="Proteomes" id="UP000193900"/>
    </source>
</evidence>
<feature type="transmembrane region" description="Helical" evidence="1">
    <location>
        <begin position="230"/>
        <end position="251"/>
    </location>
</feature>
<sequence>MPDTDLSWTKPIMRTGYAGRGLTYLVVAGFALWAVWRGGQAEGTGTALQQLAASPWGGPVLGLIFLGLLAYMIWRLVDAIWDLEAYGSGGKGAVARTGMVVTGLIHGALGLLALSIWIGAASGGGGSIVEATSKAMAQPMGRWLVGLAGLAVLGAGIYYLHKAWSENYRDHLRGARFTVRFNPVLKAGVAAQGVVVSIIGGFFLVAALRADPSEAGGLGRAFEFLSRQPFGQILVTLLCVGLLGFAVFCFVNAAYRIIPKVAGDDMVTLGRKLKAAAQG</sequence>
<dbReference type="InterPro" id="IPR009597">
    <property type="entry name" value="DUF1206"/>
</dbReference>
<feature type="domain" description="DUF1206" evidence="2">
    <location>
        <begin position="16"/>
        <end position="82"/>
    </location>
</feature>
<dbReference type="OrthoDB" id="5702018at2"/>
<dbReference type="Pfam" id="PF06724">
    <property type="entry name" value="DUF1206"/>
    <property type="match status" value="3"/>
</dbReference>
<dbReference type="RefSeq" id="WP_085877139.1">
    <property type="nucleotide sequence ID" value="NZ_FWFZ01000001.1"/>
</dbReference>
<feature type="domain" description="DUF1206" evidence="2">
    <location>
        <begin position="187"/>
        <end position="256"/>
    </location>
</feature>
<organism evidence="3 4">
    <name type="scientific">Roseisalinus antarcticus</name>
    <dbReference type="NCBI Taxonomy" id="254357"/>
    <lineage>
        <taxon>Bacteria</taxon>
        <taxon>Pseudomonadati</taxon>
        <taxon>Pseudomonadota</taxon>
        <taxon>Alphaproteobacteria</taxon>
        <taxon>Rhodobacterales</taxon>
        <taxon>Roseobacteraceae</taxon>
        <taxon>Roseisalinus</taxon>
    </lineage>
</organism>
<gene>
    <name evidence="3" type="ORF">ROA7023_00210</name>
</gene>
<reference evidence="3 4" key="1">
    <citation type="submission" date="2017-03" db="EMBL/GenBank/DDBJ databases">
        <authorList>
            <person name="Afonso C.L."/>
            <person name="Miller P.J."/>
            <person name="Scott M.A."/>
            <person name="Spackman E."/>
            <person name="Goraichik I."/>
            <person name="Dimitrov K.M."/>
            <person name="Suarez D.L."/>
            <person name="Swayne D.E."/>
        </authorList>
    </citation>
    <scope>NUCLEOTIDE SEQUENCE [LARGE SCALE GENOMIC DNA]</scope>
    <source>
        <strain evidence="3 4">CECT 7023</strain>
    </source>
</reference>
<evidence type="ECO:0000313" key="3">
    <source>
        <dbReference type="EMBL" id="SLN15603.1"/>
    </source>
</evidence>
<feature type="transmembrane region" description="Helical" evidence="1">
    <location>
        <begin position="17"/>
        <end position="36"/>
    </location>
</feature>
<accession>A0A1Y5RIN4</accession>
<protein>
    <recommendedName>
        <fullName evidence="2">DUF1206 domain-containing protein</fullName>
    </recommendedName>
</protein>